<dbReference type="Gene3D" id="2.60.40.1730">
    <property type="entry name" value="tricorn interacting facor f3 domain"/>
    <property type="match status" value="1"/>
</dbReference>
<dbReference type="EMBL" id="CP063189">
    <property type="protein sequence ID" value="WCZ33451.1"/>
    <property type="molecule type" value="Genomic_DNA"/>
</dbReference>
<evidence type="ECO:0000256" key="10">
    <source>
        <dbReference type="ARBA" id="ARBA00022833"/>
    </source>
</evidence>
<organism evidence="17 18">
    <name type="scientific">Corynebacterium massiliense DSM 45435</name>
    <dbReference type="NCBI Taxonomy" id="1121364"/>
    <lineage>
        <taxon>Bacteria</taxon>
        <taxon>Bacillati</taxon>
        <taxon>Actinomycetota</taxon>
        <taxon>Actinomycetes</taxon>
        <taxon>Mycobacteriales</taxon>
        <taxon>Corynebacteriaceae</taxon>
        <taxon>Corynebacterium</taxon>
    </lineage>
</organism>
<dbReference type="Pfam" id="PF11838">
    <property type="entry name" value="ERAP1_C"/>
    <property type="match status" value="1"/>
</dbReference>
<feature type="domain" description="ERAP1-like C-terminal" evidence="15">
    <location>
        <begin position="524"/>
        <end position="831"/>
    </location>
</feature>
<sequence length="843" mass="93385">MADTLTFQEATARTAALTLHAYRVHLDVTHAPSDAATFIARTEVDLTTREAETFLDYLGEDVTAVSIDGEEQPVDFDGSRVHLTGLPTDTRITVSVEGRSLYSRTGQGLHRFTDTADGNTYLYSHLEPSDARRIFPCFDQPDLKAPFEFTVTAPGEWTVLSNQPPAEQPAVAHDSAADTQTVRFQPTPLLPTYLTAVAAGPYIAKHRTWHAPNDPERTIELTALARTSMADYLDDEILEITAQGLDYFDEHFGYPYPWGKYDSIFVPEYNLGAMENPGLVTFTENYLFRSQATRAQHAGRTNTILHEMSHMWFGDLVTPHWWDDLWLKESFAEFMGADSSAHATAYTEAWTNFAAQRKNWAYLQDQLPTTHPIKAEIPDVDAARQNFDGITYAKGAAVLKQLVHFVGRDNFYAGARDYFQAHAFATATFDDLLDALRHHTDRDVDAWSDAWLKTSGPDTLRPEIAVTDGRIDNLRIAGSIKRPHRIDATLYDAQLAPSRTFDVDVRPGEETVIAEAAGLPQPALVLLNDGDHTYAKVRFDDTSLRTVLERLSELSNELSRAVIWTALWDMTRDGELPVRDYVEAALTHGPRETNPTVMAQALGNAVFAARHYLPKGAQDEVLAGLAERLWDLLHAQEPGSDAQLTVARSAIRALAAAPAGAEHLRAILGGGVEGLRLDPDIRWSVLRGLAAHGAVEEEELAAEGTRDDTLTGQAELLGARHSFPTPAAKRAAFDLAVEPGRWSNAEMDSLLAAFNAPRAAEVRETFTGEFFDRVPKIWDEHPIEMANRLIRGLYPETEEAVSRTEGLLASEQPEGELPGALRRVLLECQNTAKRALRVRDANS</sequence>
<evidence type="ECO:0000259" key="14">
    <source>
        <dbReference type="Pfam" id="PF01433"/>
    </source>
</evidence>
<evidence type="ECO:0000256" key="13">
    <source>
        <dbReference type="ARBA" id="ARBA00031533"/>
    </source>
</evidence>
<protein>
    <recommendedName>
        <fullName evidence="5">Aminopeptidase N</fullName>
        <ecNumber evidence="4">3.4.11.2</ecNumber>
    </recommendedName>
    <alternativeName>
        <fullName evidence="12">Alanine aminopeptidase</fullName>
    </alternativeName>
    <alternativeName>
        <fullName evidence="13">Lysyl aminopeptidase</fullName>
    </alternativeName>
</protein>
<dbReference type="SUPFAM" id="SSF55486">
    <property type="entry name" value="Metalloproteases ('zincins'), catalytic domain"/>
    <property type="match status" value="1"/>
</dbReference>
<dbReference type="InterPro" id="IPR050344">
    <property type="entry name" value="Peptidase_M1_aminopeptidases"/>
</dbReference>
<keyword evidence="10" id="KW-0862">Zinc</keyword>
<reference evidence="17 18" key="1">
    <citation type="submission" date="2020-10" db="EMBL/GenBank/DDBJ databases">
        <title>Complete genome sequence of Corynebacterium massiliense DSM 45435, type strain of Corynebacterium massiliense.</title>
        <authorList>
            <person name="Busche T."/>
            <person name="Kalinowski J."/>
            <person name="Ruckert C."/>
        </authorList>
    </citation>
    <scope>NUCLEOTIDE SEQUENCE [LARGE SCALE GENOMIC DNA]</scope>
    <source>
        <strain evidence="17 18">DSM 45435</strain>
    </source>
</reference>
<dbReference type="Proteomes" id="UP001220064">
    <property type="component" value="Chromosome"/>
</dbReference>
<evidence type="ECO:0000256" key="4">
    <source>
        <dbReference type="ARBA" id="ARBA00012564"/>
    </source>
</evidence>
<dbReference type="GO" id="GO:0016285">
    <property type="term" value="F:alanyl aminopeptidase activity"/>
    <property type="evidence" value="ECO:0007669"/>
    <property type="project" value="UniProtKB-EC"/>
</dbReference>
<keyword evidence="9 17" id="KW-0378">Hydrolase</keyword>
<dbReference type="InterPro" id="IPR012778">
    <property type="entry name" value="Pept_M1_aminopeptidase"/>
</dbReference>
<proteinExistence type="inferred from homology"/>
<comment type="similarity">
    <text evidence="3">Belongs to the peptidase M1 family.</text>
</comment>
<gene>
    <name evidence="17" type="primary">pepN3</name>
    <name evidence="17" type="ORF">CMASS_10220</name>
</gene>
<keyword evidence="8" id="KW-0479">Metal-binding</keyword>
<keyword evidence="6 17" id="KW-0031">Aminopeptidase</keyword>
<evidence type="ECO:0000313" key="18">
    <source>
        <dbReference type="Proteomes" id="UP001220064"/>
    </source>
</evidence>
<evidence type="ECO:0000313" key="17">
    <source>
        <dbReference type="EMBL" id="WCZ33451.1"/>
    </source>
</evidence>
<keyword evidence="7" id="KW-0645">Protease</keyword>
<evidence type="ECO:0000256" key="7">
    <source>
        <dbReference type="ARBA" id="ARBA00022670"/>
    </source>
</evidence>
<accession>A0ABY7U9X3</accession>
<dbReference type="Gene3D" id="1.10.390.10">
    <property type="entry name" value="Neutral Protease Domain 2"/>
    <property type="match status" value="1"/>
</dbReference>
<dbReference type="RefSeq" id="WP_022863354.1">
    <property type="nucleotide sequence ID" value="NZ_ATVG01000009.1"/>
</dbReference>
<dbReference type="EC" id="3.4.11.2" evidence="4"/>
<feature type="domain" description="Peptidase M1 membrane alanine aminopeptidase" evidence="14">
    <location>
        <begin position="238"/>
        <end position="451"/>
    </location>
</feature>
<dbReference type="PANTHER" id="PTHR11533:SF174">
    <property type="entry name" value="PUROMYCIN-SENSITIVE AMINOPEPTIDASE-RELATED"/>
    <property type="match status" value="1"/>
</dbReference>
<dbReference type="Pfam" id="PF01433">
    <property type="entry name" value="Peptidase_M1"/>
    <property type="match status" value="1"/>
</dbReference>
<comment type="catalytic activity">
    <reaction evidence="1">
        <text>Release of an N-terminal amino acid, Xaa-|-Yaa- from a peptide, amide or arylamide. Xaa is preferably Ala, but may be most amino acids including Pro (slow action). When a terminal hydrophobic residue is followed by a prolyl residue, the two may be released as an intact Xaa-Pro dipeptide.</text>
        <dbReference type="EC" id="3.4.11.2"/>
    </reaction>
</comment>
<dbReference type="PANTHER" id="PTHR11533">
    <property type="entry name" value="PROTEASE M1 ZINC METALLOPROTEASE"/>
    <property type="match status" value="1"/>
</dbReference>
<dbReference type="InterPro" id="IPR045357">
    <property type="entry name" value="Aminopeptidase_N-like_N"/>
</dbReference>
<evidence type="ECO:0000256" key="6">
    <source>
        <dbReference type="ARBA" id="ARBA00022438"/>
    </source>
</evidence>
<evidence type="ECO:0000256" key="11">
    <source>
        <dbReference type="ARBA" id="ARBA00023049"/>
    </source>
</evidence>
<dbReference type="Pfam" id="PF17900">
    <property type="entry name" value="Peptidase_M1_N"/>
    <property type="match status" value="1"/>
</dbReference>
<evidence type="ECO:0000256" key="1">
    <source>
        <dbReference type="ARBA" id="ARBA00000098"/>
    </source>
</evidence>
<comment type="cofactor">
    <cofactor evidence="2">
        <name>Zn(2+)</name>
        <dbReference type="ChEBI" id="CHEBI:29105"/>
    </cofactor>
</comment>
<dbReference type="InterPro" id="IPR027268">
    <property type="entry name" value="Peptidase_M4/M1_CTD_sf"/>
</dbReference>
<keyword evidence="18" id="KW-1185">Reference proteome</keyword>
<dbReference type="InterPro" id="IPR024571">
    <property type="entry name" value="ERAP1-like_C_dom"/>
</dbReference>
<keyword evidence="11" id="KW-0482">Metalloprotease</keyword>
<dbReference type="InterPro" id="IPR001930">
    <property type="entry name" value="Peptidase_M1"/>
</dbReference>
<dbReference type="SUPFAM" id="SSF63737">
    <property type="entry name" value="Leukotriene A4 hydrolase N-terminal domain"/>
    <property type="match status" value="1"/>
</dbReference>
<evidence type="ECO:0000256" key="12">
    <source>
        <dbReference type="ARBA" id="ARBA00029811"/>
    </source>
</evidence>
<evidence type="ECO:0000256" key="2">
    <source>
        <dbReference type="ARBA" id="ARBA00001947"/>
    </source>
</evidence>
<evidence type="ECO:0000256" key="8">
    <source>
        <dbReference type="ARBA" id="ARBA00022723"/>
    </source>
</evidence>
<feature type="domain" description="Aminopeptidase N-like N-terminal" evidence="16">
    <location>
        <begin position="89"/>
        <end position="194"/>
    </location>
</feature>
<dbReference type="PRINTS" id="PR00756">
    <property type="entry name" value="ALADIPTASE"/>
</dbReference>
<dbReference type="CDD" id="cd09602">
    <property type="entry name" value="M1_APN"/>
    <property type="match status" value="1"/>
</dbReference>
<dbReference type="InterPro" id="IPR014782">
    <property type="entry name" value="Peptidase_M1_dom"/>
</dbReference>
<evidence type="ECO:0000256" key="9">
    <source>
        <dbReference type="ARBA" id="ARBA00022801"/>
    </source>
</evidence>
<dbReference type="NCBIfam" id="TIGR02412">
    <property type="entry name" value="pepN_strep_liv"/>
    <property type="match status" value="1"/>
</dbReference>
<evidence type="ECO:0000256" key="3">
    <source>
        <dbReference type="ARBA" id="ARBA00010136"/>
    </source>
</evidence>
<dbReference type="InterPro" id="IPR042097">
    <property type="entry name" value="Aminopeptidase_N-like_N_sf"/>
</dbReference>
<evidence type="ECO:0000256" key="5">
    <source>
        <dbReference type="ARBA" id="ARBA00015611"/>
    </source>
</evidence>
<evidence type="ECO:0000259" key="15">
    <source>
        <dbReference type="Pfam" id="PF11838"/>
    </source>
</evidence>
<name>A0ABY7U9X3_9CORY</name>
<evidence type="ECO:0000259" key="16">
    <source>
        <dbReference type="Pfam" id="PF17900"/>
    </source>
</evidence>